<dbReference type="Pfam" id="PF02685">
    <property type="entry name" value="Glucokinase"/>
    <property type="match status" value="1"/>
</dbReference>
<evidence type="ECO:0000256" key="1">
    <source>
        <dbReference type="ARBA" id="ARBA00022679"/>
    </source>
</evidence>
<dbReference type="AlphaFoldDB" id="A0A191ZGH9"/>
<dbReference type="GO" id="GO:0004340">
    <property type="term" value="F:glucokinase activity"/>
    <property type="evidence" value="ECO:0007669"/>
    <property type="project" value="InterPro"/>
</dbReference>
<keyword evidence="1" id="KW-0808">Transferase</keyword>
<keyword evidence="2" id="KW-0418">Kinase</keyword>
<dbReference type="GO" id="GO:0006096">
    <property type="term" value="P:glycolytic process"/>
    <property type="evidence" value="ECO:0007669"/>
    <property type="project" value="InterPro"/>
</dbReference>
<dbReference type="Gene3D" id="3.30.420.40">
    <property type="match status" value="1"/>
</dbReference>
<evidence type="ECO:0000256" key="3">
    <source>
        <dbReference type="RuleBase" id="RU004046"/>
    </source>
</evidence>
<dbReference type="SUPFAM" id="SSF53067">
    <property type="entry name" value="Actin-like ATPase domain"/>
    <property type="match status" value="1"/>
</dbReference>
<reference evidence="4 5" key="1">
    <citation type="submission" date="2016-06" db="EMBL/GenBank/DDBJ databases">
        <title>Insight into the functional genes involving in sulfur oxidation in Pearl River water.</title>
        <authorList>
            <person name="Luo J."/>
            <person name="Tan X."/>
            <person name="Lin W."/>
        </authorList>
    </citation>
    <scope>NUCLEOTIDE SEQUENCE [LARGE SCALE GENOMIC DNA]</scope>
    <source>
        <strain evidence="4 5">LS2</strain>
    </source>
</reference>
<accession>A0A191ZGH9</accession>
<organism evidence="4 5">
    <name type="scientific">Halothiobacillus diazotrophicus</name>
    <dbReference type="NCBI Taxonomy" id="1860122"/>
    <lineage>
        <taxon>Bacteria</taxon>
        <taxon>Pseudomonadati</taxon>
        <taxon>Pseudomonadota</taxon>
        <taxon>Gammaproteobacteria</taxon>
        <taxon>Chromatiales</taxon>
        <taxon>Halothiobacillaceae</taxon>
        <taxon>Halothiobacillus</taxon>
    </lineage>
</organism>
<evidence type="ECO:0008006" key="6">
    <source>
        <dbReference type="Google" id="ProtNLM"/>
    </source>
</evidence>
<comment type="similarity">
    <text evidence="3">Belongs to the bacterial glucokinase family.</text>
</comment>
<dbReference type="Gene3D" id="3.40.367.20">
    <property type="match status" value="1"/>
</dbReference>
<dbReference type="Proteomes" id="UP000078596">
    <property type="component" value="Chromosome"/>
</dbReference>
<name>A0A191ZGH9_9GAMM</name>
<dbReference type="InterPro" id="IPR043129">
    <property type="entry name" value="ATPase_NBD"/>
</dbReference>
<dbReference type="CDD" id="cd24008">
    <property type="entry name" value="ASKHA_NBD_GLK"/>
    <property type="match status" value="1"/>
</dbReference>
<dbReference type="InterPro" id="IPR003836">
    <property type="entry name" value="Glucokinase"/>
</dbReference>
<evidence type="ECO:0000313" key="5">
    <source>
        <dbReference type="Proteomes" id="UP000078596"/>
    </source>
</evidence>
<evidence type="ECO:0000256" key="2">
    <source>
        <dbReference type="ARBA" id="ARBA00022777"/>
    </source>
</evidence>
<dbReference type="KEGG" id="haz:A9404_05870"/>
<dbReference type="RefSeq" id="WP_066099330.1">
    <property type="nucleotide sequence ID" value="NZ_CP016027.1"/>
</dbReference>
<dbReference type="GO" id="GO:0005524">
    <property type="term" value="F:ATP binding"/>
    <property type="evidence" value="ECO:0007669"/>
    <property type="project" value="InterPro"/>
</dbReference>
<keyword evidence="5" id="KW-1185">Reference proteome</keyword>
<proteinExistence type="inferred from homology"/>
<dbReference type="STRING" id="1860122.A9404_05870"/>
<sequence length="338" mass="35969">MILAGDIGGTKTLLALYDDSGTQRIYHQRYASGSYGQFDLLLQGFLDAAANNHTMMLTAAGFGIAGPIQGEPGAQRVHATNLPWQLDSVALSRQLGGVPVVFANDLVASGTAAIASTPLHRTTLNPLAEPVTRASAGHVAVIAAGTGLGEAVFCYDGQRYHPMPTEGGHCSFAPNSAVEDQLWSFLRARLDGHVSYERILSGKGFFYLYEFARAEGLAQETPHMIARLAEADDPSVVITQQACAGSDTLSEIACRLFARIYGAEAGNLALKCLPYGGVFVAGAIAGHILPFMQTEFMTGFTDKGRFADLLRRIPVWMVSDPDLALQGAARLAAEHVRG</sequence>
<dbReference type="PANTHER" id="PTHR47363:SF1">
    <property type="entry name" value="GLUCOKINASE"/>
    <property type="match status" value="1"/>
</dbReference>
<dbReference type="EMBL" id="CP016027">
    <property type="protein sequence ID" value="ANJ66968.1"/>
    <property type="molecule type" value="Genomic_DNA"/>
</dbReference>
<dbReference type="PANTHER" id="PTHR47363">
    <property type="entry name" value="GLUCOKINASE"/>
    <property type="match status" value="1"/>
</dbReference>
<dbReference type="OrthoDB" id="9800595at2"/>
<protein>
    <recommendedName>
        <fullName evidence="6">Glucokinase</fullName>
    </recommendedName>
</protein>
<dbReference type="GO" id="GO:0005536">
    <property type="term" value="F:D-glucose binding"/>
    <property type="evidence" value="ECO:0007669"/>
    <property type="project" value="InterPro"/>
</dbReference>
<evidence type="ECO:0000313" key="4">
    <source>
        <dbReference type="EMBL" id="ANJ66968.1"/>
    </source>
</evidence>
<gene>
    <name evidence="4" type="ORF">A9404_05870</name>
</gene>